<evidence type="ECO:0000313" key="3">
    <source>
        <dbReference type="EMBL" id="GLC27774.1"/>
    </source>
</evidence>
<dbReference type="InterPro" id="IPR000594">
    <property type="entry name" value="ThiF_NAD_FAD-bd"/>
</dbReference>
<comment type="caution">
    <text evidence="3">The sequence shown here is derived from an EMBL/GenBank/DDBJ whole genome shotgun (WGS) entry which is preliminary data.</text>
</comment>
<evidence type="ECO:0000259" key="1">
    <source>
        <dbReference type="Pfam" id="PF00899"/>
    </source>
</evidence>
<dbReference type="InterPro" id="IPR046741">
    <property type="entry name" value="DUF6791"/>
</dbReference>
<dbReference type="InterPro" id="IPR035985">
    <property type="entry name" value="Ubiquitin-activating_enz"/>
</dbReference>
<evidence type="ECO:0000259" key="2">
    <source>
        <dbReference type="Pfam" id="PF20590"/>
    </source>
</evidence>
<dbReference type="NCBIfam" id="NF004804">
    <property type="entry name" value="PRK06153.1-3"/>
    <property type="match status" value="1"/>
</dbReference>
<dbReference type="Pfam" id="PF00899">
    <property type="entry name" value="ThiF"/>
    <property type="match status" value="1"/>
</dbReference>
<name>A0AA37Q7P2_9BACT</name>
<accession>A0AA37Q7P2</accession>
<evidence type="ECO:0000313" key="4">
    <source>
        <dbReference type="Proteomes" id="UP001161325"/>
    </source>
</evidence>
<organism evidence="3 4">
    <name type="scientific">Roseisolibacter agri</name>
    <dbReference type="NCBI Taxonomy" id="2014610"/>
    <lineage>
        <taxon>Bacteria</taxon>
        <taxon>Pseudomonadati</taxon>
        <taxon>Gemmatimonadota</taxon>
        <taxon>Gemmatimonadia</taxon>
        <taxon>Gemmatimonadales</taxon>
        <taxon>Gemmatimonadaceae</taxon>
        <taxon>Roseisolibacter</taxon>
    </lineage>
</organism>
<reference evidence="3" key="1">
    <citation type="submission" date="2022-08" db="EMBL/GenBank/DDBJ databases">
        <title>Draft genome sequencing of Roseisolibacter agri AW1220.</title>
        <authorList>
            <person name="Tobiishi Y."/>
            <person name="Tonouchi A."/>
        </authorList>
    </citation>
    <scope>NUCLEOTIDE SEQUENCE</scope>
    <source>
        <strain evidence="3">AW1220</strain>
    </source>
</reference>
<dbReference type="RefSeq" id="WP_284352205.1">
    <property type="nucleotide sequence ID" value="NZ_BRXS01000007.1"/>
</dbReference>
<proteinExistence type="predicted"/>
<dbReference type="Gene3D" id="3.40.50.720">
    <property type="entry name" value="NAD(P)-binding Rossmann-like Domain"/>
    <property type="match status" value="1"/>
</dbReference>
<dbReference type="SUPFAM" id="SSF69572">
    <property type="entry name" value="Activating enzymes of the ubiquitin-like proteins"/>
    <property type="match status" value="1"/>
</dbReference>
<sequence length="393" mass="43384">MSQRLISRSPDLRRLRDDGYAIEVRAGFLLVHDVPYLSVGRVIQRGVLVSALDLADDATVRPSTHVVYFAGAHPCNLDGSPITQIEHGSGESTLAPGIVVHRSFSNKPGAGYQDYYEKMTRYAAIISHPAQAIDPAATPRTFRVVEADDAESPFEYVDTATSRAGIGAFAESLHGQRIAVVGLGGTGSYVLDLVAKTPVEEIHLYDRDSFSQHNAFRSPGAASVEDLRRQLDKATYFQQQYARMKRGVIAHSYYLDATNVDELREMDFVFLCVDNGDVRRQLVESLEAFGVPFADVGMGVYASERGLGGVLRVTSSTQRRRAHVLDGRRIPFAGDDGNNEYVRNIQIADLNALNAALAVLKWKKHLGFYLDFEKEHHTTYTIDGNTLTNEECA</sequence>
<protein>
    <recommendedName>
        <fullName evidence="5">ThiF family adenylyltransferase</fullName>
    </recommendedName>
</protein>
<dbReference type="NCBIfam" id="NF004805">
    <property type="entry name" value="PRK06153.1-4"/>
    <property type="match status" value="1"/>
</dbReference>
<dbReference type="AlphaFoldDB" id="A0AA37Q7P2"/>
<dbReference type="GO" id="GO:0008641">
    <property type="term" value="F:ubiquitin-like modifier activating enzyme activity"/>
    <property type="evidence" value="ECO:0007669"/>
    <property type="project" value="InterPro"/>
</dbReference>
<feature type="domain" description="DUF6791" evidence="2">
    <location>
        <begin position="10"/>
        <end position="159"/>
    </location>
</feature>
<keyword evidence="4" id="KW-1185">Reference proteome</keyword>
<gene>
    <name evidence="3" type="ORF">rosag_42870</name>
</gene>
<feature type="domain" description="THIF-type NAD/FAD binding fold" evidence="1">
    <location>
        <begin position="170"/>
        <end position="297"/>
    </location>
</feature>
<dbReference type="EMBL" id="BRXS01000007">
    <property type="protein sequence ID" value="GLC27774.1"/>
    <property type="molecule type" value="Genomic_DNA"/>
</dbReference>
<dbReference type="Proteomes" id="UP001161325">
    <property type="component" value="Unassembled WGS sequence"/>
</dbReference>
<evidence type="ECO:0008006" key="5">
    <source>
        <dbReference type="Google" id="ProtNLM"/>
    </source>
</evidence>
<dbReference type="Pfam" id="PF20590">
    <property type="entry name" value="DUF6791"/>
    <property type="match status" value="1"/>
</dbReference>
<dbReference type="CDD" id="cd01483">
    <property type="entry name" value="E1_enzyme_family"/>
    <property type="match status" value="1"/>
</dbReference>